<dbReference type="AlphaFoldDB" id="A0AAD3D0C9"/>
<dbReference type="EMBL" id="BLLK01000047">
    <property type="protein sequence ID" value="GFH53804.1"/>
    <property type="molecule type" value="Genomic_DNA"/>
</dbReference>
<proteinExistence type="predicted"/>
<dbReference type="PROSITE" id="PS50280">
    <property type="entry name" value="SET"/>
    <property type="match status" value="2"/>
</dbReference>
<feature type="compositionally biased region" description="Low complexity" evidence="1">
    <location>
        <begin position="35"/>
        <end position="46"/>
    </location>
</feature>
<feature type="chain" id="PRO_5041995538" description="SET domain-containing protein" evidence="2">
    <location>
        <begin position="22"/>
        <end position="690"/>
    </location>
</feature>
<dbReference type="InterPro" id="IPR001214">
    <property type="entry name" value="SET_dom"/>
</dbReference>
<reference evidence="4 5" key="1">
    <citation type="journal article" date="2021" name="Sci. Rep.">
        <title>The genome of the diatom Chaetoceros tenuissimus carries an ancient integrated fragment of an extant virus.</title>
        <authorList>
            <person name="Hongo Y."/>
            <person name="Kimura K."/>
            <person name="Takaki Y."/>
            <person name="Yoshida Y."/>
            <person name="Baba S."/>
            <person name="Kobayashi G."/>
            <person name="Nagasaki K."/>
            <person name="Hano T."/>
            <person name="Tomaru Y."/>
        </authorList>
    </citation>
    <scope>NUCLEOTIDE SEQUENCE [LARGE SCALE GENOMIC DNA]</scope>
    <source>
        <strain evidence="4 5">NIES-3715</strain>
    </source>
</reference>
<dbReference type="InterPro" id="IPR046341">
    <property type="entry name" value="SET_dom_sf"/>
</dbReference>
<organism evidence="4 5">
    <name type="scientific">Chaetoceros tenuissimus</name>
    <dbReference type="NCBI Taxonomy" id="426638"/>
    <lineage>
        <taxon>Eukaryota</taxon>
        <taxon>Sar</taxon>
        <taxon>Stramenopiles</taxon>
        <taxon>Ochrophyta</taxon>
        <taxon>Bacillariophyta</taxon>
        <taxon>Coscinodiscophyceae</taxon>
        <taxon>Chaetocerotophycidae</taxon>
        <taxon>Chaetocerotales</taxon>
        <taxon>Chaetocerotaceae</taxon>
        <taxon>Chaetoceros</taxon>
    </lineage>
</organism>
<dbReference type="SUPFAM" id="SSF82199">
    <property type="entry name" value="SET domain"/>
    <property type="match status" value="2"/>
</dbReference>
<feature type="region of interest" description="Disordered" evidence="1">
    <location>
        <begin position="20"/>
        <end position="46"/>
    </location>
</feature>
<keyword evidence="2" id="KW-0732">Signal</keyword>
<sequence>MRLTKALCLLLAVNASRPTNSEEQTCTAADPDTCSSSSQVPPSKLSSSLQTVTYKPTCSLYLAESSIPNAGFGIYTTVPLKEKEKVTEVADAPSLVVTDTELHASVLGYENSDAIPWNHNNYFWDGSGQGEFEAHQVMENVMNLGALCNYHTYFKNVKPWEGPKYNDAMTNRNGGSPGMGAYSYQPGFLFRTTREIDAGEELFCDYGEEWLDTRLFGGDVLREDDFYKAGNILQEIKDGLSDTEITDGVLKVMQGVVKHFDKRVSQVIPTSREDFDDTVEEADDQNDIADFLAQDTIQDRSIDWIQTNGVCLDHLVPQVSTLPDAGHGAFAQRFIPKGGVIVPMPMLMIMGKNLLDIYEFEIDEDDKPILIKSENSDGEKIYTESSKQLLYNYCFSHQDTNMMMCPQTNGILINHCSDRKDWGGDCAKYNANPDKSLRGPNAKLEWGTEWDPDTQDWLKLTPDEIKQKVMQGKRGLSFQVVATRDIQPGEEVFIDYGEAWENDWETHVEEFVPPLPSDDFVPIFEMNANKEKYLTAEDDLEEHPYPMNANLGCTYWPREDEAIDEKSPLDGDNTNWTSDGSIYTLDHPDYAIYGLVWPCGVDDIFEDEDGNRSYNVEIYSKDGMTIWAANGKRRILEDYPVESISFVPQKYTSDQHLIGSFRSNIRIPEELIPDQWRDVGDDEEEFDAEE</sequence>
<dbReference type="Gene3D" id="2.170.270.10">
    <property type="entry name" value="SET domain"/>
    <property type="match status" value="2"/>
</dbReference>
<keyword evidence="5" id="KW-1185">Reference proteome</keyword>
<evidence type="ECO:0000313" key="5">
    <source>
        <dbReference type="Proteomes" id="UP001054902"/>
    </source>
</evidence>
<evidence type="ECO:0000256" key="1">
    <source>
        <dbReference type="SAM" id="MobiDB-lite"/>
    </source>
</evidence>
<feature type="signal peptide" evidence="2">
    <location>
        <begin position="1"/>
        <end position="21"/>
    </location>
</feature>
<name>A0AAD3D0C9_9STRA</name>
<accession>A0AAD3D0C9</accession>
<dbReference type="Proteomes" id="UP001054902">
    <property type="component" value="Unassembled WGS sequence"/>
</dbReference>
<comment type="caution">
    <text evidence="4">The sequence shown here is derived from an EMBL/GenBank/DDBJ whole genome shotgun (WGS) entry which is preliminary data.</text>
</comment>
<evidence type="ECO:0000259" key="3">
    <source>
        <dbReference type="PROSITE" id="PS50280"/>
    </source>
</evidence>
<evidence type="ECO:0000256" key="2">
    <source>
        <dbReference type="SAM" id="SignalP"/>
    </source>
</evidence>
<evidence type="ECO:0000313" key="4">
    <source>
        <dbReference type="EMBL" id="GFH53804.1"/>
    </source>
</evidence>
<dbReference type="Pfam" id="PF00856">
    <property type="entry name" value="SET"/>
    <property type="match status" value="2"/>
</dbReference>
<feature type="domain" description="SET" evidence="3">
    <location>
        <begin position="314"/>
        <end position="497"/>
    </location>
</feature>
<gene>
    <name evidence="4" type="ORF">CTEN210_10280</name>
</gene>
<feature type="domain" description="SET" evidence="3">
    <location>
        <begin position="58"/>
        <end position="207"/>
    </location>
</feature>
<protein>
    <recommendedName>
        <fullName evidence="3">SET domain-containing protein</fullName>
    </recommendedName>
</protein>